<dbReference type="SUPFAM" id="SSF56815">
    <property type="entry name" value="Sec1/munc18-like (SM) proteins"/>
    <property type="match status" value="1"/>
</dbReference>
<dbReference type="PIRSF" id="PIRSF005715">
    <property type="entry name" value="VPS45_Sec1"/>
    <property type="match status" value="1"/>
</dbReference>
<sequence length="635" mass="70893">MAAGEAAAFDFAEVLREDARSKLLDLLDEVTGRKVLMLDSTITGPLEVIVSASDLKDHGVQSWYKLTDQVVQTDCSQMIFLVRCARVELVEWIAAQILADEAQGRDRMYVVVLIPRRTEQVAEGLGRANVRANVRIVECALHYFPFDKDVLSMEVPGVFSEFHVQGDPSSVFYAAKGLMHLQSMFGVVPTIHSIGVAGKAVMDTIVRLRKEEAAGQARPPPRMTSQPGVPPVAPRPKRQEGAQVAGAPRISELVIIDRRVDLFSVLCSQFTYQALVDSTFGIENNVAKVDSSGWSEEQSKTVRLSPDDPFFQEIRDLHLDKMGPLLQEKARAIQKTFAEKDNVKTTNEMADFVKKFKTAQAARPQLEVHINVATELQNATQTEDYRSRLRLEDDITAQSSQTSLDLIEDYLDDQKPFHEVMRLLCLYSLVNSGVRPKQLDQIKKGIIQSYGFEHLLTISNMQRVGLLRYQQGKSVWPQIKRQFGLFVEDAQAELDISYAYSGYAPLSVRLVQMTKSQPKGWKDSVSLLYGPAQVQQQQPDQVHAAAEPKEAGTHAVVLVCFLGGVTYGELAALRRLSELEGGERKFLVVTTELLNAKKLFDSLRCDEVFKQPLVAAARPAPKEERRGFGFWPGGR</sequence>
<feature type="region of interest" description="Disordered" evidence="2">
    <location>
        <begin position="211"/>
        <end position="244"/>
    </location>
</feature>
<dbReference type="Proteomes" id="UP001189429">
    <property type="component" value="Unassembled WGS sequence"/>
</dbReference>
<protein>
    <recommendedName>
        <fullName evidence="5">Vacuolar protein sorting-associated protein 33A</fullName>
    </recommendedName>
</protein>
<proteinExistence type="inferred from homology"/>
<gene>
    <name evidence="3" type="ORF">PCOR1329_LOCUS3709</name>
</gene>
<dbReference type="Gene3D" id="3.40.50.1910">
    <property type="match status" value="2"/>
</dbReference>
<evidence type="ECO:0008006" key="5">
    <source>
        <dbReference type="Google" id="ProtNLM"/>
    </source>
</evidence>
<dbReference type="InterPro" id="IPR036045">
    <property type="entry name" value="Sec1-like_sf"/>
</dbReference>
<dbReference type="InterPro" id="IPR001619">
    <property type="entry name" value="Sec1-like"/>
</dbReference>
<dbReference type="EMBL" id="CAUYUJ010000958">
    <property type="protein sequence ID" value="CAK0793404.1"/>
    <property type="molecule type" value="Genomic_DNA"/>
</dbReference>
<keyword evidence="4" id="KW-1185">Reference proteome</keyword>
<accession>A0ABN9PP60</accession>
<name>A0ABN9PP60_9DINO</name>
<evidence type="ECO:0000313" key="3">
    <source>
        <dbReference type="EMBL" id="CAK0793404.1"/>
    </source>
</evidence>
<comment type="caution">
    <text evidence="3">The sequence shown here is derived from an EMBL/GenBank/DDBJ whole genome shotgun (WGS) entry which is preliminary data.</text>
</comment>
<dbReference type="Pfam" id="PF00995">
    <property type="entry name" value="Sec1"/>
    <property type="match status" value="1"/>
</dbReference>
<organism evidence="3 4">
    <name type="scientific">Prorocentrum cordatum</name>
    <dbReference type="NCBI Taxonomy" id="2364126"/>
    <lineage>
        <taxon>Eukaryota</taxon>
        <taxon>Sar</taxon>
        <taxon>Alveolata</taxon>
        <taxon>Dinophyceae</taxon>
        <taxon>Prorocentrales</taxon>
        <taxon>Prorocentraceae</taxon>
        <taxon>Prorocentrum</taxon>
    </lineage>
</organism>
<dbReference type="InterPro" id="IPR043154">
    <property type="entry name" value="Sec-1-like_dom1"/>
</dbReference>
<dbReference type="Gene3D" id="3.40.50.2060">
    <property type="match status" value="1"/>
</dbReference>
<comment type="similarity">
    <text evidence="1">Belongs to the STXBP/unc-18/SEC1 family.</text>
</comment>
<dbReference type="InterPro" id="IPR027482">
    <property type="entry name" value="Sec1-like_dom2"/>
</dbReference>
<dbReference type="PANTHER" id="PTHR11679">
    <property type="entry name" value="VESICLE PROTEIN SORTING-ASSOCIATED"/>
    <property type="match status" value="1"/>
</dbReference>
<feature type="compositionally biased region" description="Pro residues" evidence="2">
    <location>
        <begin position="218"/>
        <end position="234"/>
    </location>
</feature>
<evidence type="ECO:0000256" key="1">
    <source>
        <dbReference type="ARBA" id="ARBA00009884"/>
    </source>
</evidence>
<evidence type="ECO:0000313" key="4">
    <source>
        <dbReference type="Proteomes" id="UP001189429"/>
    </source>
</evidence>
<reference evidence="3" key="1">
    <citation type="submission" date="2023-10" db="EMBL/GenBank/DDBJ databases">
        <authorList>
            <person name="Chen Y."/>
            <person name="Shah S."/>
            <person name="Dougan E. K."/>
            <person name="Thang M."/>
            <person name="Chan C."/>
        </authorList>
    </citation>
    <scope>NUCLEOTIDE SEQUENCE [LARGE SCALE GENOMIC DNA]</scope>
</reference>
<dbReference type="InterPro" id="IPR043155">
    <property type="entry name" value="VPS33_dom3b"/>
</dbReference>
<evidence type="ECO:0000256" key="2">
    <source>
        <dbReference type="SAM" id="MobiDB-lite"/>
    </source>
</evidence>
<dbReference type="Gene3D" id="1.25.40.850">
    <property type="match status" value="1"/>
</dbReference>